<evidence type="ECO:0000313" key="1">
    <source>
        <dbReference type="EMBL" id="DAD82405.1"/>
    </source>
</evidence>
<sequence length="37" mass="4376">MKFWIKTEQIVADGVSVREINRSLPLREYRAVCPQEL</sequence>
<dbReference type="EMBL" id="BK014917">
    <property type="protein sequence ID" value="DAD82405.1"/>
    <property type="molecule type" value="Genomic_DNA"/>
</dbReference>
<protein>
    <submittedName>
        <fullName evidence="1">Uncharacterized protein</fullName>
    </submittedName>
</protein>
<name>A0A8S5MJ92_9CAUD</name>
<reference evidence="1" key="1">
    <citation type="journal article" date="2021" name="Proc. Natl. Acad. Sci. U.S.A.">
        <title>A Catalog of Tens of Thousands of Viruses from Human Metagenomes Reveals Hidden Associations with Chronic Diseases.</title>
        <authorList>
            <person name="Tisza M.J."/>
            <person name="Buck C.B."/>
        </authorList>
    </citation>
    <scope>NUCLEOTIDE SEQUENCE</scope>
    <source>
        <strain evidence="1">CtF7F8</strain>
    </source>
</reference>
<accession>A0A8S5MJ92</accession>
<organism evidence="1">
    <name type="scientific">Siphoviridae sp. ctF7F8</name>
    <dbReference type="NCBI Taxonomy" id="2826211"/>
    <lineage>
        <taxon>Viruses</taxon>
        <taxon>Duplodnaviria</taxon>
        <taxon>Heunggongvirae</taxon>
        <taxon>Uroviricota</taxon>
        <taxon>Caudoviricetes</taxon>
    </lineage>
</organism>
<proteinExistence type="predicted"/>